<dbReference type="Gene3D" id="3.90.1200.10">
    <property type="match status" value="1"/>
</dbReference>
<dbReference type="Pfam" id="PF01636">
    <property type="entry name" value="APH"/>
    <property type="match status" value="1"/>
</dbReference>
<dbReference type="RefSeq" id="WP_140605686.1">
    <property type="nucleotide sequence ID" value="NZ_SAWY01000041.1"/>
</dbReference>
<reference evidence="2 3" key="1">
    <citation type="submission" date="2019-01" db="EMBL/GenBank/DDBJ databases">
        <title>Litorilituus lipolytica sp. nov., isolated from intertidal sand of the Yellow Sea in China.</title>
        <authorList>
            <person name="Liu A."/>
        </authorList>
    </citation>
    <scope>NUCLEOTIDE SEQUENCE [LARGE SCALE GENOMIC DNA]</scope>
    <source>
        <strain evidence="2 3">RZ04</strain>
    </source>
</reference>
<organism evidence="2 3">
    <name type="scientific">Litorilituus lipolyticus</name>
    <dbReference type="NCBI Taxonomy" id="2491017"/>
    <lineage>
        <taxon>Bacteria</taxon>
        <taxon>Pseudomonadati</taxon>
        <taxon>Pseudomonadota</taxon>
        <taxon>Gammaproteobacteria</taxon>
        <taxon>Alteromonadales</taxon>
        <taxon>Colwelliaceae</taxon>
        <taxon>Litorilituus</taxon>
    </lineage>
</organism>
<dbReference type="InterPro" id="IPR011009">
    <property type="entry name" value="Kinase-like_dom_sf"/>
</dbReference>
<dbReference type="EMBL" id="SAWY01000041">
    <property type="protein sequence ID" value="TPH12155.1"/>
    <property type="molecule type" value="Genomic_DNA"/>
</dbReference>
<evidence type="ECO:0000259" key="1">
    <source>
        <dbReference type="Pfam" id="PF01636"/>
    </source>
</evidence>
<name>A0A502KPL9_9GAMM</name>
<gene>
    <name evidence="2" type="ORF">EPA86_17545</name>
</gene>
<sequence>MMDILDWESAEWLESVQKWTNQSLTEHGLEPIGNLERVSGWALGLILKQKTDAGFYYFKSTAFLPLFSNESQVCASLSKLLPKFVPEVLNVSQDNQWMITNDFGGSLPEDTDKTIWANAFEVFALFQIKSINHLNELKLNGCLNRPIANIPAQLNELLNNATITQCLPNEIEANRDNIILSVTKAIKALEKFQMPNTLVHGDLHIENIAISNGKYLFFDWSDSCISHPFIDGTYIFRMPEGEEKQNIVKAYLTQWIHLADFETLLKAWHQAELVCYAHQAITYGSMKKALSEAQMQTLEQAFFNAFNRLISTV</sequence>
<evidence type="ECO:0000313" key="3">
    <source>
        <dbReference type="Proteomes" id="UP000315303"/>
    </source>
</evidence>
<dbReference type="SUPFAM" id="SSF56112">
    <property type="entry name" value="Protein kinase-like (PK-like)"/>
    <property type="match status" value="1"/>
</dbReference>
<dbReference type="AlphaFoldDB" id="A0A502KPL9"/>
<evidence type="ECO:0000313" key="2">
    <source>
        <dbReference type="EMBL" id="TPH12155.1"/>
    </source>
</evidence>
<feature type="domain" description="Aminoglycoside phosphotransferase" evidence="1">
    <location>
        <begin position="185"/>
        <end position="255"/>
    </location>
</feature>
<accession>A0A502KPL9</accession>
<dbReference type="OrthoDB" id="6255775at2"/>
<protein>
    <recommendedName>
        <fullName evidence="1">Aminoglycoside phosphotransferase domain-containing protein</fullName>
    </recommendedName>
</protein>
<keyword evidence="3" id="KW-1185">Reference proteome</keyword>
<dbReference type="InterPro" id="IPR002575">
    <property type="entry name" value="Aminoglycoside_PTrfase"/>
</dbReference>
<proteinExistence type="predicted"/>
<comment type="caution">
    <text evidence="2">The sequence shown here is derived from an EMBL/GenBank/DDBJ whole genome shotgun (WGS) entry which is preliminary data.</text>
</comment>
<dbReference type="Proteomes" id="UP000315303">
    <property type="component" value="Unassembled WGS sequence"/>
</dbReference>